<evidence type="ECO:0000313" key="2">
    <source>
        <dbReference type="Proteomes" id="UP000076574"/>
    </source>
</evidence>
<comment type="caution">
    <text evidence="1">The sequence shown here is derived from an EMBL/GenBank/DDBJ whole genome shotgun (WGS) entry which is preliminary data.</text>
</comment>
<name>A0A161SM69_9BRAD</name>
<evidence type="ECO:0000313" key="1">
    <source>
        <dbReference type="EMBL" id="KZD21412.1"/>
    </source>
</evidence>
<reference evidence="1 2" key="1">
    <citation type="submission" date="2016-03" db="EMBL/GenBank/DDBJ databases">
        <title>Microsymbionts genomes from the relict species Vavilovia formosa (Stev.) Fed.</title>
        <authorList>
            <person name="Kopat V."/>
            <person name="Chirak E."/>
            <person name="Kimeklis A."/>
            <person name="Andronov E."/>
        </authorList>
    </citation>
    <scope>NUCLEOTIDE SEQUENCE [LARGE SCALE GENOMIC DNA]</scope>
    <source>
        <strain evidence="1 2">Vaf07</strain>
    </source>
</reference>
<dbReference type="EMBL" id="LVYV01000045">
    <property type="protein sequence ID" value="KZD21412.1"/>
    <property type="molecule type" value="Genomic_DNA"/>
</dbReference>
<dbReference type="AlphaFoldDB" id="A0A161SM69"/>
<sequence length="79" mass="9327">MFYRDVTGIAGLAGHTRLENRETDMDLQARIELWKSIDPDPEFCRKAEREMLLLSCQDEDWVYARMRDFEQALALETTN</sequence>
<dbReference type="Proteomes" id="UP000076574">
    <property type="component" value="Unassembled WGS sequence"/>
</dbReference>
<proteinExistence type="predicted"/>
<keyword evidence="2" id="KW-1185">Reference proteome</keyword>
<gene>
    <name evidence="1" type="ORF">A4A58_13645</name>
</gene>
<organism evidence="1 2">
    <name type="scientific">Tardiphaga robiniae</name>
    <dbReference type="NCBI Taxonomy" id="943830"/>
    <lineage>
        <taxon>Bacteria</taxon>
        <taxon>Pseudomonadati</taxon>
        <taxon>Pseudomonadota</taxon>
        <taxon>Alphaproteobacteria</taxon>
        <taxon>Hyphomicrobiales</taxon>
        <taxon>Nitrobacteraceae</taxon>
        <taxon>Tardiphaga</taxon>
    </lineage>
</organism>
<protein>
    <submittedName>
        <fullName evidence="1">Uncharacterized protein</fullName>
    </submittedName>
</protein>
<accession>A0A161SM69</accession>